<evidence type="ECO:0000256" key="2">
    <source>
        <dbReference type="ARBA" id="ARBA00022737"/>
    </source>
</evidence>
<dbReference type="InterPro" id="IPR043159">
    <property type="entry name" value="Lectin_gal-bd_sf"/>
</dbReference>
<proteinExistence type="predicted"/>
<dbReference type="InterPro" id="IPR000922">
    <property type="entry name" value="Lectin_gal-bd_dom"/>
</dbReference>
<reference evidence="4 5" key="1">
    <citation type="journal article" date="2019" name="Mol. Ecol. Resour.">
        <title>Chromosome-level genome assembly of Triplophysa tibetana, a fish adapted to the harsh high-altitude environment of the Tibetan Plateau.</title>
        <authorList>
            <person name="Yang X."/>
            <person name="Liu H."/>
            <person name="Ma Z."/>
            <person name="Zou Y."/>
            <person name="Zou M."/>
            <person name="Mao Y."/>
            <person name="Li X."/>
            <person name="Wang H."/>
            <person name="Chen T."/>
            <person name="Wang W."/>
            <person name="Yang R."/>
        </authorList>
    </citation>
    <scope>NUCLEOTIDE SEQUENCE [LARGE SCALE GENOMIC DNA]</scope>
    <source>
        <strain evidence="4">TTIB1903HZAU</strain>
        <tissue evidence="4">Muscle</tissue>
    </source>
</reference>
<comment type="caution">
    <text evidence="4">The sequence shown here is derived from an EMBL/GenBank/DDBJ whole genome shotgun (WGS) entry which is preliminary data.</text>
</comment>
<keyword evidence="5" id="KW-1185">Reference proteome</keyword>
<dbReference type="PANTHER" id="PTHR46780">
    <property type="entry name" value="PROTEIN EVA-1"/>
    <property type="match status" value="1"/>
</dbReference>
<dbReference type="AlphaFoldDB" id="A0A5A9PII6"/>
<keyword evidence="2" id="KW-0677">Repeat</keyword>
<dbReference type="Pfam" id="PF02140">
    <property type="entry name" value="SUEL_Lectin"/>
    <property type="match status" value="1"/>
</dbReference>
<evidence type="ECO:0000313" key="5">
    <source>
        <dbReference type="Proteomes" id="UP000324632"/>
    </source>
</evidence>
<name>A0A5A9PII6_9TELE</name>
<accession>A0A5A9PII6</accession>
<evidence type="ECO:0000256" key="1">
    <source>
        <dbReference type="ARBA" id="ARBA00022734"/>
    </source>
</evidence>
<dbReference type="EMBL" id="SOYY01000005">
    <property type="protein sequence ID" value="KAA0721412.1"/>
    <property type="molecule type" value="Genomic_DNA"/>
</dbReference>
<sequence length="202" mass="22878">MRVTDKANKHKGTGLTDDITFDIFITRDSTIDVSDVQFPHKLPKECTPLTVDEKVHISTVFRHESPLGALKGRPLCDTSKTVDPTYNTIDSQRKVEIRQESVEQMGKQDRQRDVETGIEFMPSCDGKTSCAIVAGNAAFRDPCYGTYKYLTVSYKCVVPPPPQPHDKQTVRYMHQVQPPTAVYDFTRTNGKYSYDSRHNTTL</sequence>
<protein>
    <submittedName>
        <fullName evidence="4">D-galactoside-specific lectin</fullName>
    </submittedName>
</protein>
<organism evidence="4 5">
    <name type="scientific">Triplophysa tibetana</name>
    <dbReference type="NCBI Taxonomy" id="1572043"/>
    <lineage>
        <taxon>Eukaryota</taxon>
        <taxon>Metazoa</taxon>
        <taxon>Chordata</taxon>
        <taxon>Craniata</taxon>
        <taxon>Vertebrata</taxon>
        <taxon>Euteleostomi</taxon>
        <taxon>Actinopterygii</taxon>
        <taxon>Neopterygii</taxon>
        <taxon>Teleostei</taxon>
        <taxon>Ostariophysi</taxon>
        <taxon>Cypriniformes</taxon>
        <taxon>Nemacheilidae</taxon>
        <taxon>Triplophysa</taxon>
    </lineage>
</organism>
<evidence type="ECO:0000313" key="4">
    <source>
        <dbReference type="EMBL" id="KAA0721412.1"/>
    </source>
</evidence>
<evidence type="ECO:0000259" key="3">
    <source>
        <dbReference type="Pfam" id="PF02140"/>
    </source>
</evidence>
<dbReference type="Gene3D" id="2.60.120.740">
    <property type="match status" value="1"/>
</dbReference>
<dbReference type="Proteomes" id="UP000324632">
    <property type="component" value="Chromosome 5"/>
</dbReference>
<dbReference type="GO" id="GO:0030246">
    <property type="term" value="F:carbohydrate binding"/>
    <property type="evidence" value="ECO:0007669"/>
    <property type="project" value="UniProtKB-KW"/>
</dbReference>
<gene>
    <name evidence="4" type="ORF">E1301_Tti021809</name>
</gene>
<keyword evidence="1 4" id="KW-0430">Lectin</keyword>
<feature type="domain" description="SUEL-type lectin" evidence="3">
    <location>
        <begin position="121"/>
        <end position="156"/>
    </location>
</feature>